<dbReference type="GeneID" id="87884227"/>
<dbReference type="Pfam" id="PF20222">
    <property type="entry name" value="DUF6581"/>
    <property type="match status" value="1"/>
</dbReference>
<dbReference type="GO" id="GO:0003677">
    <property type="term" value="F:DNA binding"/>
    <property type="evidence" value="ECO:0007669"/>
    <property type="project" value="UniProtKB-KW"/>
</dbReference>
<evidence type="ECO:0000259" key="8">
    <source>
        <dbReference type="Pfam" id="PF20222"/>
    </source>
</evidence>
<evidence type="ECO:0000259" key="7">
    <source>
        <dbReference type="Pfam" id="PF04182"/>
    </source>
</evidence>
<proteinExistence type="predicted"/>
<feature type="region of interest" description="Disordered" evidence="6">
    <location>
        <begin position="1085"/>
        <end position="1127"/>
    </location>
</feature>
<keyword evidence="5" id="KW-0539">Nucleus</keyword>
<dbReference type="EMBL" id="JAUDZG010000002">
    <property type="protein sequence ID" value="KAK3308872.1"/>
    <property type="molecule type" value="Genomic_DNA"/>
</dbReference>
<comment type="subcellular location">
    <subcellularLocation>
        <location evidence="1">Nucleus</location>
    </subcellularLocation>
</comment>
<feature type="compositionally biased region" description="Polar residues" evidence="6">
    <location>
        <begin position="1118"/>
        <end position="1127"/>
    </location>
</feature>
<evidence type="ECO:0000256" key="2">
    <source>
        <dbReference type="ARBA" id="ARBA00022553"/>
    </source>
</evidence>
<feature type="domain" description="B-block binding subunit of TFIIIC" evidence="7">
    <location>
        <begin position="171"/>
        <end position="238"/>
    </location>
</feature>
<feature type="region of interest" description="Disordered" evidence="6">
    <location>
        <begin position="858"/>
        <end position="898"/>
    </location>
</feature>
<dbReference type="GO" id="GO:0042791">
    <property type="term" value="P:5S class rRNA transcription by RNA polymerase III"/>
    <property type="evidence" value="ECO:0007669"/>
    <property type="project" value="TreeGrafter"/>
</dbReference>
<reference evidence="9" key="2">
    <citation type="submission" date="2023-06" db="EMBL/GenBank/DDBJ databases">
        <authorList>
            <consortium name="Lawrence Berkeley National Laboratory"/>
            <person name="Mondo S.J."/>
            <person name="Hensen N."/>
            <person name="Bonometti L."/>
            <person name="Westerberg I."/>
            <person name="Brannstrom I.O."/>
            <person name="Guillou S."/>
            <person name="Cros-Aarteil S."/>
            <person name="Calhoun S."/>
            <person name="Haridas S."/>
            <person name="Kuo A."/>
            <person name="Pangilinan J."/>
            <person name="Riley R."/>
            <person name="Labutti K."/>
            <person name="Andreopoulos B."/>
            <person name="Lipzen A."/>
            <person name="Chen C."/>
            <person name="Yanf M."/>
            <person name="Daum C."/>
            <person name="Ng V."/>
            <person name="Clum A."/>
            <person name="Steindorff A."/>
            <person name="Ohm R."/>
            <person name="Martin F."/>
            <person name="Silar P."/>
            <person name="Natvig D."/>
            <person name="Lalanne C."/>
            <person name="Gautier V."/>
            <person name="Ament-Velasquez S.L."/>
            <person name="Kruys A."/>
            <person name="Hutchinson M.I."/>
            <person name="Powell A.J."/>
            <person name="Barry K."/>
            <person name="Miller A.N."/>
            <person name="Grigoriev I.V."/>
            <person name="Debuchy R."/>
            <person name="Gladieux P."/>
            <person name="Thoren M.H."/>
            <person name="Johannesson H."/>
        </authorList>
    </citation>
    <scope>NUCLEOTIDE SEQUENCE</scope>
    <source>
        <strain evidence="9">CBS 333.67</strain>
    </source>
</reference>
<feature type="compositionally biased region" description="Basic and acidic residues" evidence="6">
    <location>
        <begin position="1465"/>
        <end position="1475"/>
    </location>
</feature>
<dbReference type="InterPro" id="IPR044210">
    <property type="entry name" value="Tfc3-like"/>
</dbReference>
<gene>
    <name evidence="9" type="ORF">B0T15DRAFT_411718</name>
</gene>
<keyword evidence="2" id="KW-0597">Phosphoprotein</keyword>
<dbReference type="InterPro" id="IPR046488">
    <property type="entry name" value="Sfc3/Tfc3_C"/>
</dbReference>
<sequence length="2238" mass="248421">MSGVGLEVLLEGLIPEIAYSGEKGVSISELLKIVRQYHWNLGGQDASAHDLAAKGFQGSLEDPSSIEKSLSEAEMASARWAWDWLRSQSQILINGNKRWNRLELSEALALPEADSIDPALASASGEADGSEKSKGKRAKQILTTRPRICASEDLVWQTLTRHNVDYKRVPALEWACLQGIAAARAEGILQSDLRRLVGQDKRSLPKRTDSLARKGYIAKRTVVVKKMKTSRLWLIDFAPPLVEEETGGLDLSPETLSKDLEPVPWHPRWTGNNIDMDALGRTAVGVLKAFNVMRYADLRQKMGVEGKRWQMKTLAKNCQRLVDLGVLKYTAASFPGSRKVFKDCIKFVREPSAEEWDRFLATGKKTSQYSDATRHREPKPNALALYGKSDDHGRGTGADRSKLKRIFSGWTPEKPLAQTVFEVIRSAGPEGASNPQVSVATVGYQHRRYLSSYLTKVAETQQPPHLQKFQIVSRLVRTGKTSAYMFSAPGAAEQTAWSQIDEETMEEVDKPAENSLNSISTDPFGFGAVRPRAFAEGENISLSELSRTAKKYKASTKRKLLPRLKAEHIAAAEMSQEIATGQDTAMVDREGQLAESESKSSLKRRFEETIEEADNMEDGGAESSTTQEPAAPAASTMGDGDNEEIARNVSDEDLIMNVLYNGILGKLQLHLSDRHLTWLRSGRGLKKPVIIPVDDSLEEPAVRDVPESQEKSLVLTTGAKGGDSAPTYEFIFGGESYNNAVWIQQEIIKLKSSTDEKLVNVSAEQPASGEIEVASEEITVEAAPPASGATRGGKRGRGGGRGKGKKRGQLGPGGAKPYVCSTCGGAWKNDIGLKYHLEKAQVPCNPNFDPAVLLNKSRKRRKLSPAPPRPSSAASEAVGEKLTSRTRQSRTARKGEKKLLPLHRKVRTAMRSAHDPARKIRGLNFSDHGSEEETTTPPVERAELAYRRAVSQASWLSMEQKPGAEASAEQLPFTVHPGVLGSGRCSDVQLSPTPGGVVPQPEADPSRENGASGNLTRLGDATVIDTLPTYHQLEPLPASLATAPATPAAAQASSDRLMAVDTLADKPLSRSILDDFTLRPTNEFAARNPYQENSSQSEYPELPPHNGEQDTRQEPHEGQQSSKLFVPSTNYNRVSSEAKRRTAQAFDIISYLLDNNGGVFPGDRALFYAVTKVFLEEFRGQMPPTWKNYQGAVKALETRNLATMHTHMLKTDRGRLQTCSLLIKSGVNPNGVVAGMMKQKMREAHPGLYIPAPFSPTPEELALLQELDQKPSSKPNANGEKFRSRRKLIEEVEVFNAPYYTQSAPPMEPRKDPLWIWESERDLGSGFAGQKRSVDDESSAGPSQKRIKIELQETPYGDIPVDPSISGDPSAEGQPSVLEAIKAYSLLPSRSGPRGQRRSYTVKTLTKFPRELGRMRNPGLASLPQSFFFRCSAEDTAFELSMPRIHFLDPNTSLDNDAEELEDQGQSRDSSRETSEDVLDGGGVNESQAGTEIAVEEQQKLTFVCPSILESISKGSWADHPVGFFEHHGTSFTLRGWMPGQRWLLAQNLPFSAEEMAEKQPAGRTNPRDWIDRKYAKFCCLVNQCAAWEQSPAGTAVILGSSVAPADIYINVSPSLSKVNNGPVTLKWSEETQYDLETLPYEDLEDDDYGDVNYVEDAERYLAREGRSSPKRRRGGKMAGSEPRRKGGRPPKLKLLPIKTMREHTAYPKSAEDFLRAANEEDEELDWSSENVRLAAFIVVTTLLGGVDRVVDWGLMMRLMPDQTLSQLRHYWGTLRKDRQSTIVSLTEKFRRAFLKAYENNEVPPIDFDNVLAYDWKYLIKWTTNLDMAERRTLPSTREALEESFTVSKFKHGNREWREAFYHPQRSSFNKFQDATSEPLAIAVDGIPDPQQSSEMTVAMSWTRSLCVTPVEAYTAEAVLHKRNSLFPSRSKTEITELMIKGVDQLQRHGVISKSSSKWSNGRKWRFNTRVLDSLEKQAQQDKFAKAVQFKKELDQAFRAGEKKKRVTYLTSDGMIMALLNLQANGRVRIETTGQPNVPMGHEPGNYETRKYTKKYLHFRLDVVPTESYVYNEVVANHNDHCSEDTSLADFIARVKAARPPTKGPDGAVPVWCDVFGKVHTERWLKYLSAVLITLASRGSMRAPDVVKTLKPIIMLFEAEMIMEWAEELGLLKAQLEGCAPAVMEWWWMAIEAQREGLRTPAPAEVEFSAPTGPVTVTGGKQRKALPSSRPSRVVEGV</sequence>
<reference evidence="9" key="1">
    <citation type="journal article" date="2023" name="Mol. Phylogenet. Evol.">
        <title>Genome-scale phylogeny and comparative genomics of the fungal order Sordariales.</title>
        <authorList>
            <person name="Hensen N."/>
            <person name="Bonometti L."/>
            <person name="Westerberg I."/>
            <person name="Brannstrom I.O."/>
            <person name="Guillou S."/>
            <person name="Cros-Aarteil S."/>
            <person name="Calhoun S."/>
            <person name="Haridas S."/>
            <person name="Kuo A."/>
            <person name="Mondo S."/>
            <person name="Pangilinan J."/>
            <person name="Riley R."/>
            <person name="LaButti K."/>
            <person name="Andreopoulos B."/>
            <person name="Lipzen A."/>
            <person name="Chen C."/>
            <person name="Yan M."/>
            <person name="Daum C."/>
            <person name="Ng V."/>
            <person name="Clum A."/>
            <person name="Steindorff A."/>
            <person name="Ohm R.A."/>
            <person name="Martin F."/>
            <person name="Silar P."/>
            <person name="Natvig D.O."/>
            <person name="Lalanne C."/>
            <person name="Gautier V."/>
            <person name="Ament-Velasquez S.L."/>
            <person name="Kruys A."/>
            <person name="Hutchinson M.I."/>
            <person name="Powell A.J."/>
            <person name="Barry K."/>
            <person name="Miller A.N."/>
            <person name="Grigoriev I.V."/>
            <person name="Debuchy R."/>
            <person name="Gladieux P."/>
            <person name="Hiltunen Thoren M."/>
            <person name="Johannesson H."/>
        </authorList>
    </citation>
    <scope>NUCLEOTIDE SEQUENCE</scope>
    <source>
        <strain evidence="9">CBS 333.67</strain>
    </source>
</reference>
<evidence type="ECO:0000256" key="4">
    <source>
        <dbReference type="ARBA" id="ARBA00023163"/>
    </source>
</evidence>
<feature type="domain" description="Transcription factor tau subunit sfc3/Tfc3 C-terminal" evidence="8">
    <location>
        <begin position="1727"/>
        <end position="2145"/>
    </location>
</feature>
<dbReference type="Pfam" id="PF04182">
    <property type="entry name" value="B-block_TFIIIC"/>
    <property type="match status" value="1"/>
</dbReference>
<accession>A0AAJ0GZ72</accession>
<evidence type="ECO:0000256" key="6">
    <source>
        <dbReference type="SAM" id="MobiDB-lite"/>
    </source>
</evidence>
<evidence type="ECO:0000256" key="3">
    <source>
        <dbReference type="ARBA" id="ARBA00023125"/>
    </source>
</evidence>
<evidence type="ECO:0000313" key="9">
    <source>
        <dbReference type="EMBL" id="KAK3308872.1"/>
    </source>
</evidence>
<comment type="caution">
    <text evidence="9">The sequence shown here is derived from an EMBL/GenBank/DDBJ whole genome shotgun (WGS) entry which is preliminary data.</text>
</comment>
<feature type="region of interest" description="Disordered" evidence="6">
    <location>
        <begin position="611"/>
        <end position="643"/>
    </location>
</feature>
<feature type="region of interest" description="Disordered" evidence="6">
    <location>
        <begin position="781"/>
        <end position="815"/>
    </location>
</feature>
<feature type="region of interest" description="Disordered" evidence="6">
    <location>
        <begin position="2209"/>
        <end position="2238"/>
    </location>
</feature>
<dbReference type="Proteomes" id="UP001273166">
    <property type="component" value="Unassembled WGS sequence"/>
</dbReference>
<dbReference type="GO" id="GO:0000127">
    <property type="term" value="C:transcription factor TFIIIC complex"/>
    <property type="evidence" value="ECO:0007669"/>
    <property type="project" value="InterPro"/>
</dbReference>
<evidence type="ECO:0000256" key="5">
    <source>
        <dbReference type="ARBA" id="ARBA00023242"/>
    </source>
</evidence>
<dbReference type="RefSeq" id="XP_062724652.1">
    <property type="nucleotide sequence ID" value="XM_062865398.1"/>
</dbReference>
<dbReference type="GO" id="GO:0006384">
    <property type="term" value="P:transcription initiation at RNA polymerase III promoter"/>
    <property type="evidence" value="ECO:0007669"/>
    <property type="project" value="InterPro"/>
</dbReference>
<dbReference type="GO" id="GO:0005634">
    <property type="term" value="C:nucleus"/>
    <property type="evidence" value="ECO:0007669"/>
    <property type="project" value="UniProtKB-SubCell"/>
</dbReference>
<dbReference type="InterPro" id="IPR007309">
    <property type="entry name" value="TFIIIC_Bblock-bd"/>
</dbReference>
<feature type="region of interest" description="Disordered" evidence="6">
    <location>
        <begin position="1451"/>
        <end position="1485"/>
    </location>
</feature>
<feature type="region of interest" description="Disordered" evidence="6">
    <location>
        <begin position="120"/>
        <end position="139"/>
    </location>
</feature>
<feature type="compositionally biased region" description="Basic residues" evidence="6">
    <location>
        <begin position="792"/>
        <end position="808"/>
    </location>
</feature>
<feature type="compositionally biased region" description="Basic and acidic residues" evidence="6">
    <location>
        <begin position="1107"/>
        <end position="1117"/>
    </location>
</feature>
<evidence type="ECO:0000313" key="10">
    <source>
        <dbReference type="Proteomes" id="UP001273166"/>
    </source>
</evidence>
<feature type="region of interest" description="Disordered" evidence="6">
    <location>
        <begin position="1326"/>
        <end position="1346"/>
    </location>
</feature>
<organism evidence="9 10">
    <name type="scientific">Chaetomium strumarium</name>
    <dbReference type="NCBI Taxonomy" id="1170767"/>
    <lineage>
        <taxon>Eukaryota</taxon>
        <taxon>Fungi</taxon>
        <taxon>Dikarya</taxon>
        <taxon>Ascomycota</taxon>
        <taxon>Pezizomycotina</taxon>
        <taxon>Sordariomycetes</taxon>
        <taxon>Sordariomycetidae</taxon>
        <taxon>Sordariales</taxon>
        <taxon>Chaetomiaceae</taxon>
        <taxon>Chaetomium</taxon>
    </lineage>
</organism>
<dbReference type="PANTHER" id="PTHR15180">
    <property type="entry name" value="GENERAL TRANSCRIPTION FACTOR 3C POLYPEPTIDE 1"/>
    <property type="match status" value="1"/>
</dbReference>
<dbReference type="PANTHER" id="PTHR15180:SF1">
    <property type="entry name" value="GENERAL TRANSCRIPTION FACTOR 3C POLYPEPTIDE 1"/>
    <property type="match status" value="1"/>
</dbReference>
<evidence type="ECO:0000256" key="1">
    <source>
        <dbReference type="ARBA" id="ARBA00004123"/>
    </source>
</evidence>
<feature type="region of interest" description="Disordered" evidence="6">
    <location>
        <begin position="1663"/>
        <end position="1692"/>
    </location>
</feature>
<feature type="compositionally biased region" description="Acidic residues" evidence="6">
    <location>
        <begin position="611"/>
        <end position="620"/>
    </location>
</feature>
<keyword evidence="10" id="KW-1185">Reference proteome</keyword>
<feature type="region of interest" description="Disordered" evidence="6">
    <location>
        <begin position="984"/>
        <end position="1017"/>
    </location>
</feature>
<keyword evidence="4" id="KW-0804">Transcription</keyword>
<protein>
    <submittedName>
        <fullName evidence="9">Uncharacterized protein</fullName>
    </submittedName>
</protein>
<name>A0AAJ0GZ72_9PEZI</name>
<keyword evidence="3" id="KW-0238">DNA-binding</keyword>